<dbReference type="PANTHER" id="PTHR24291">
    <property type="entry name" value="CYTOCHROME P450 FAMILY 4"/>
    <property type="match status" value="1"/>
</dbReference>
<keyword evidence="2 7" id="KW-0349">Heme</keyword>
<sequence length="623" mass="69487">MHCLLLTAALTVLIQGAEGIGSSRRTATGFIGGGYQVAPGWPAIPSYQRRRRGASRMEVFEGNPFGKAVWNLVWKLPVMKRGKPGTPIEFGDVAHVLRKNIEQIYGNEPSVDGAPLAEGEVSSMTDGTAFLGLYQYFRKYGPVYKLCFGPKSFIVLSDPTIIKHVLKTNNAAYDKGLLAEILEPIMGKGLIPADNETWKVRRRAIVPAFHQQWLEHMISLFGGCSDVLMQKLDGLAATKTDVDMENLFCSVSLDIIGKAVFNYPFDSVTKESPVIQAVYSVLKEAEHRSVTPLPYWNLPLANLVVPRLRKFKADLKVINDVLDELIEKARNSQEVTDLEDLEKRNYNKVGDASLLRFLVDLRGEDTSNKQLRDDLMTMLIAGHETTAAVLTWALFEISQKPDVRAKLQAEVDRVLGDRMPTLEDIKAMQLVRFSVAESLRMYPEPPLLIRRALEDHTLPKGTAGFEPRIIRGCDIFISIYNLHRDPDLWPKPDNFDPERYLRPHSNKAKYPDWAGFDPAQVTGLYPNEVAADFAMLPFGGGARKCVGDQFATLEATVTLAMLLRRFDFDFVGRPEDVGMFTGATIHTRNGLKMTPRRRVPAPPAATPPPATTVIDRELQPQGA</sequence>
<evidence type="ECO:0000256" key="8">
    <source>
        <dbReference type="RuleBase" id="RU000461"/>
    </source>
</evidence>
<protein>
    <submittedName>
        <fullName evidence="11">Cytochrome P450-dependent beta-carotene hydroxylase</fullName>
    </submittedName>
</protein>
<dbReference type="Pfam" id="PF00067">
    <property type="entry name" value="p450"/>
    <property type="match status" value="1"/>
</dbReference>
<organism evidence="11">
    <name type="scientific">Nannochloropsis oceanica</name>
    <dbReference type="NCBI Taxonomy" id="145522"/>
    <lineage>
        <taxon>Eukaryota</taxon>
        <taxon>Sar</taxon>
        <taxon>Stramenopiles</taxon>
        <taxon>Ochrophyta</taxon>
        <taxon>Eustigmatophyceae</taxon>
        <taxon>Eustigmatales</taxon>
        <taxon>Monodopsidaceae</taxon>
        <taxon>Nannochloropsis</taxon>
    </lineage>
</organism>
<feature type="chain" id="PRO_5008528946" evidence="10">
    <location>
        <begin position="20"/>
        <end position="623"/>
    </location>
</feature>
<evidence type="ECO:0000256" key="9">
    <source>
        <dbReference type="SAM" id="MobiDB-lite"/>
    </source>
</evidence>
<dbReference type="Gene3D" id="1.10.630.10">
    <property type="entry name" value="Cytochrome P450"/>
    <property type="match status" value="1"/>
</dbReference>
<evidence type="ECO:0000256" key="4">
    <source>
        <dbReference type="ARBA" id="ARBA00023002"/>
    </source>
</evidence>
<dbReference type="InterPro" id="IPR050196">
    <property type="entry name" value="Cytochrome_P450_Monoox"/>
</dbReference>
<feature type="region of interest" description="Disordered" evidence="9">
    <location>
        <begin position="590"/>
        <end position="623"/>
    </location>
</feature>
<feature type="compositionally biased region" description="Pro residues" evidence="9">
    <location>
        <begin position="600"/>
        <end position="610"/>
    </location>
</feature>
<dbReference type="PRINTS" id="PR00385">
    <property type="entry name" value="P450"/>
</dbReference>
<evidence type="ECO:0000256" key="6">
    <source>
        <dbReference type="ARBA" id="ARBA00023033"/>
    </source>
</evidence>
<dbReference type="GO" id="GO:0016705">
    <property type="term" value="F:oxidoreductase activity, acting on paired donors, with incorporation or reduction of molecular oxygen"/>
    <property type="evidence" value="ECO:0007669"/>
    <property type="project" value="InterPro"/>
</dbReference>
<dbReference type="PRINTS" id="PR00463">
    <property type="entry name" value="EP450I"/>
</dbReference>
<evidence type="ECO:0000256" key="5">
    <source>
        <dbReference type="ARBA" id="ARBA00023004"/>
    </source>
</evidence>
<dbReference type="SUPFAM" id="SSF48264">
    <property type="entry name" value="Cytochrome P450"/>
    <property type="match status" value="1"/>
</dbReference>
<keyword evidence="6 8" id="KW-0503">Monooxygenase</keyword>
<evidence type="ECO:0000256" key="1">
    <source>
        <dbReference type="ARBA" id="ARBA00010617"/>
    </source>
</evidence>
<feature type="binding site" description="axial binding residue" evidence="7">
    <location>
        <position position="545"/>
    </location>
    <ligand>
        <name>heme</name>
        <dbReference type="ChEBI" id="CHEBI:30413"/>
    </ligand>
    <ligandPart>
        <name>Fe</name>
        <dbReference type="ChEBI" id="CHEBI:18248"/>
    </ligandPart>
</feature>
<proteinExistence type="evidence at transcript level"/>
<evidence type="ECO:0000256" key="10">
    <source>
        <dbReference type="SAM" id="SignalP"/>
    </source>
</evidence>
<evidence type="ECO:0000256" key="2">
    <source>
        <dbReference type="ARBA" id="ARBA00022617"/>
    </source>
</evidence>
<dbReference type="GO" id="GO:0004497">
    <property type="term" value="F:monooxygenase activity"/>
    <property type="evidence" value="ECO:0007669"/>
    <property type="project" value="UniProtKB-KW"/>
</dbReference>
<dbReference type="InterPro" id="IPR017972">
    <property type="entry name" value="Cyt_P450_CS"/>
</dbReference>
<dbReference type="GO" id="GO:0020037">
    <property type="term" value="F:heme binding"/>
    <property type="evidence" value="ECO:0007669"/>
    <property type="project" value="InterPro"/>
</dbReference>
<comment type="cofactor">
    <cofactor evidence="7">
        <name>heme</name>
        <dbReference type="ChEBI" id="CHEBI:30413"/>
    </cofactor>
</comment>
<evidence type="ECO:0000256" key="3">
    <source>
        <dbReference type="ARBA" id="ARBA00022723"/>
    </source>
</evidence>
<feature type="signal peptide" evidence="10">
    <location>
        <begin position="1"/>
        <end position="19"/>
    </location>
</feature>
<dbReference type="PROSITE" id="PS00086">
    <property type="entry name" value="CYTOCHROME_P450"/>
    <property type="match status" value="1"/>
</dbReference>
<dbReference type="PANTHER" id="PTHR24291:SF50">
    <property type="entry name" value="BIFUNCTIONAL ALBAFLAVENONE MONOOXYGENASE_TERPENE SYNTHASE"/>
    <property type="match status" value="1"/>
</dbReference>
<keyword evidence="5 7" id="KW-0408">Iron</keyword>
<dbReference type="InterPro" id="IPR002401">
    <property type="entry name" value="Cyt_P450_E_grp-I"/>
</dbReference>
<feature type="compositionally biased region" description="Basic and acidic residues" evidence="9">
    <location>
        <begin position="614"/>
        <end position="623"/>
    </location>
</feature>
<dbReference type="GO" id="GO:0005506">
    <property type="term" value="F:iron ion binding"/>
    <property type="evidence" value="ECO:0007669"/>
    <property type="project" value="InterPro"/>
</dbReference>
<gene>
    <name evidence="11" type="primary">CYP97F5</name>
</gene>
<dbReference type="AlphaFoldDB" id="A0A1B1Q601"/>
<evidence type="ECO:0000256" key="7">
    <source>
        <dbReference type="PIRSR" id="PIRSR602401-1"/>
    </source>
</evidence>
<dbReference type="EMBL" id="KU980908">
    <property type="protein sequence ID" value="ANT70528.1"/>
    <property type="molecule type" value="mRNA"/>
</dbReference>
<keyword evidence="3 7" id="KW-0479">Metal-binding</keyword>
<keyword evidence="4 8" id="KW-0560">Oxidoreductase</keyword>
<name>A0A1B1Q601_9STRA</name>
<dbReference type="CDD" id="cd11046">
    <property type="entry name" value="CYP97"/>
    <property type="match status" value="1"/>
</dbReference>
<accession>A0A1B1Q601</accession>
<dbReference type="InterPro" id="IPR001128">
    <property type="entry name" value="Cyt_P450"/>
</dbReference>
<comment type="similarity">
    <text evidence="1 8">Belongs to the cytochrome P450 family.</text>
</comment>
<dbReference type="InterPro" id="IPR036396">
    <property type="entry name" value="Cyt_P450_sf"/>
</dbReference>
<reference evidence="11" key="1">
    <citation type="journal article" date="2016" name="Plant J.">
        <title>Transient expression in Nicotiana benthamiana for rapid functional analysis of genes involved in non-photochemical quenching and carotenoid biosynthesis.</title>
        <authorList>
            <person name="Leonelli L."/>
            <person name="Erickson E."/>
            <person name="Lyska D."/>
            <person name="Niyogi K.K."/>
        </authorList>
    </citation>
    <scope>NUCLEOTIDE SEQUENCE</scope>
    <source>
        <strain evidence="11">CCMP1779</strain>
    </source>
</reference>
<evidence type="ECO:0000313" key="11">
    <source>
        <dbReference type="EMBL" id="ANT70528.1"/>
    </source>
</evidence>
<keyword evidence="10" id="KW-0732">Signal</keyword>